<evidence type="ECO:0000259" key="9">
    <source>
        <dbReference type="Pfam" id="PF04068"/>
    </source>
</evidence>
<dbReference type="NCBIfam" id="NF002621">
    <property type="entry name" value="PRK02287.1"/>
    <property type="match status" value="1"/>
</dbReference>
<feature type="region of interest" description="Disordered" evidence="7">
    <location>
        <begin position="212"/>
        <end position="260"/>
    </location>
</feature>
<evidence type="ECO:0000256" key="1">
    <source>
        <dbReference type="ARBA" id="ARBA00022490"/>
    </source>
</evidence>
<comment type="caution">
    <text evidence="6">Lacks conserved residue(s) required for the propagation of feature annotation.</text>
</comment>
<protein>
    <recommendedName>
        <fullName evidence="6">18S rRNA aminocarboxypropyltransferase</fullName>
        <ecNumber evidence="6">2.5.1.157</ecNumber>
    </recommendedName>
</protein>
<dbReference type="GO" id="GO:0030490">
    <property type="term" value="P:maturation of SSU-rRNA"/>
    <property type="evidence" value="ECO:0007669"/>
    <property type="project" value="TreeGrafter"/>
</dbReference>
<feature type="binding site" evidence="6">
    <location>
        <position position="56"/>
    </location>
    <ligand>
        <name>S-adenosyl-L-methionine</name>
        <dbReference type="ChEBI" id="CHEBI:59789"/>
    </ligand>
</feature>
<dbReference type="InterPro" id="IPR022968">
    <property type="entry name" value="Tsr3-like"/>
</dbReference>
<keyword evidence="4 6" id="KW-0808">Transferase</keyword>
<dbReference type="AlphaFoldDB" id="A0A2V3IYU2"/>
<dbReference type="STRING" id="448386.A0A2V3IYU2"/>
<comment type="function">
    <text evidence="6">Aminocarboxypropyltransferase that catalyzes the aminocarboxypropyl transfer on pseudouridine in 18S rRNA. It constitutes the last step in biosynthesis of the hypermodified N1-methyl-N3-(3-amino-3-carboxypropyl) pseudouridine (m1acp3-Psi).</text>
</comment>
<comment type="catalytic activity">
    <reaction evidence="6">
        <text>an N(1)-methylpseudouridine in rRNA + S-adenosyl-L-methionine = N(1)-methyl-N(3)-[(3S)-3-amino-3-carboxypropyl]pseudouridine in rRNA + S-methyl-5'-thioadenosine + H(+)</text>
        <dbReference type="Rhea" id="RHEA:63296"/>
        <dbReference type="Rhea" id="RHEA-COMP:11634"/>
        <dbReference type="Rhea" id="RHEA-COMP:16310"/>
        <dbReference type="ChEBI" id="CHEBI:15378"/>
        <dbReference type="ChEBI" id="CHEBI:17509"/>
        <dbReference type="ChEBI" id="CHEBI:59789"/>
        <dbReference type="ChEBI" id="CHEBI:74890"/>
        <dbReference type="ChEBI" id="CHEBI:146234"/>
        <dbReference type="EC" id="2.5.1.157"/>
    </reaction>
</comment>
<dbReference type="Proteomes" id="UP000247409">
    <property type="component" value="Unassembled WGS sequence"/>
</dbReference>
<dbReference type="PANTHER" id="PTHR20426:SF0">
    <property type="entry name" value="18S RRNA AMINOCARBOXYPROPYLTRANSFERASE"/>
    <property type="match status" value="1"/>
</dbReference>
<dbReference type="HAMAP" id="MF_01116">
    <property type="entry name" value="TSR3"/>
    <property type="match status" value="1"/>
</dbReference>
<keyword evidence="5 6" id="KW-0949">S-adenosyl-L-methionine</keyword>
<feature type="domain" description="16S/18S rRNA aminocarboxypropyltransferase Tsr3 C-terminal" evidence="8">
    <location>
        <begin position="78"/>
        <end position="204"/>
    </location>
</feature>
<dbReference type="InterPro" id="IPR007209">
    <property type="entry name" value="RNaseL-inhib-like_metal-bd_dom"/>
</dbReference>
<dbReference type="InterPro" id="IPR007177">
    <property type="entry name" value="Tsr3_C"/>
</dbReference>
<evidence type="ECO:0000256" key="5">
    <source>
        <dbReference type="ARBA" id="ARBA00022691"/>
    </source>
</evidence>
<feature type="region of interest" description="Disordered" evidence="7">
    <location>
        <begin position="1"/>
        <end position="34"/>
    </location>
</feature>
<name>A0A2V3IYU2_9FLOR</name>
<evidence type="ECO:0000256" key="2">
    <source>
        <dbReference type="ARBA" id="ARBA00022517"/>
    </source>
</evidence>
<feature type="domain" description="RNase L inhibitor RLI-like possible metal-binding" evidence="9">
    <location>
        <begin position="42"/>
        <end position="74"/>
    </location>
</feature>
<feature type="compositionally biased region" description="Acidic residues" evidence="7">
    <location>
        <begin position="224"/>
        <end position="253"/>
    </location>
</feature>
<proteinExistence type="inferred from homology"/>
<dbReference type="Pfam" id="PF04068">
    <property type="entry name" value="Fer4_RLI"/>
    <property type="match status" value="1"/>
</dbReference>
<evidence type="ECO:0000313" key="10">
    <source>
        <dbReference type="EMBL" id="PXF47291.1"/>
    </source>
</evidence>
<dbReference type="GO" id="GO:0000455">
    <property type="term" value="P:enzyme-directed rRNA pseudouridine synthesis"/>
    <property type="evidence" value="ECO:0007669"/>
    <property type="project" value="UniProtKB-UniRule"/>
</dbReference>
<feature type="binding site" evidence="6">
    <location>
        <position position="104"/>
    </location>
    <ligand>
        <name>S-adenosyl-L-methionine</name>
        <dbReference type="ChEBI" id="CHEBI:59789"/>
    </ligand>
</feature>
<evidence type="ECO:0000256" key="6">
    <source>
        <dbReference type="HAMAP-Rule" id="MF_03146"/>
    </source>
</evidence>
<evidence type="ECO:0000313" key="11">
    <source>
        <dbReference type="Proteomes" id="UP000247409"/>
    </source>
</evidence>
<dbReference type="EC" id="2.5.1.157" evidence="6"/>
<comment type="caution">
    <text evidence="10">The sequence shown here is derived from an EMBL/GenBank/DDBJ whole genome shotgun (WGS) entry which is preliminary data.</text>
</comment>
<comment type="similarity">
    <text evidence="6">Belongs to the TDD superfamily. TSR3 family.</text>
</comment>
<keyword evidence="2 6" id="KW-0690">Ribosome biogenesis</keyword>
<keyword evidence="1" id="KW-0963">Cytoplasm</keyword>
<gene>
    <name evidence="10" type="ORF">BWQ96_02904</name>
</gene>
<evidence type="ECO:0000256" key="3">
    <source>
        <dbReference type="ARBA" id="ARBA00022552"/>
    </source>
</evidence>
<feature type="binding site" evidence="6">
    <location>
        <position position="127"/>
    </location>
    <ligand>
        <name>S-adenosyl-L-methionine</name>
        <dbReference type="ChEBI" id="CHEBI:59789"/>
    </ligand>
</feature>
<keyword evidence="11" id="KW-1185">Reference proteome</keyword>
<dbReference type="OrthoDB" id="10262062at2759"/>
<dbReference type="Pfam" id="PF04034">
    <property type="entry name" value="Ribo_biogen_C"/>
    <property type="match status" value="1"/>
</dbReference>
<dbReference type="GO" id="GO:0106388">
    <property type="term" value="F:rRNA small subunit aminocarboxypropyltransferase activity"/>
    <property type="evidence" value="ECO:0007669"/>
    <property type="project" value="UniProtKB-EC"/>
</dbReference>
<feature type="compositionally biased region" description="Basic and acidic residues" evidence="7">
    <location>
        <begin position="8"/>
        <end position="27"/>
    </location>
</feature>
<sequence length="260" mass="29134">MPKRNRTRDKYANRKPRREGQIAKGEHSSGVGESSGYTGPALAMWDFNHCAPQKCSGRKLARLGMLRTLRISQKHHGVVLSPMGTRAISRSDAALVQEAGLGVVDCSWARIDEVPFNRLKSGTDRLLPFLVAANPINYGKPLRLTCAEALAGGLFIMGFVDSARQVLEKFAWGDSFWKVNEELLEKYSRCETSEEVVGVQNAYIKTCEQEVEERKKHDDPFWGSEDEADEASEEEEQVNENSEEQENENLEEDIGQRGNA</sequence>
<evidence type="ECO:0000256" key="4">
    <source>
        <dbReference type="ARBA" id="ARBA00022679"/>
    </source>
</evidence>
<reference evidence="10 11" key="1">
    <citation type="journal article" date="2018" name="Mol. Biol. Evol.">
        <title>Analysis of the draft genome of the red seaweed Gracilariopsis chorda provides insights into genome size evolution in Rhodophyta.</title>
        <authorList>
            <person name="Lee J."/>
            <person name="Yang E.C."/>
            <person name="Graf L."/>
            <person name="Yang J.H."/>
            <person name="Qiu H."/>
            <person name="Zel Zion U."/>
            <person name="Chan C.X."/>
            <person name="Stephens T.G."/>
            <person name="Weber A.P.M."/>
            <person name="Boo G.H."/>
            <person name="Boo S.M."/>
            <person name="Kim K.M."/>
            <person name="Shin Y."/>
            <person name="Jung M."/>
            <person name="Lee S.J."/>
            <person name="Yim H.S."/>
            <person name="Lee J.H."/>
            <person name="Bhattacharya D."/>
            <person name="Yoon H.S."/>
        </authorList>
    </citation>
    <scope>NUCLEOTIDE SEQUENCE [LARGE SCALE GENOMIC DNA]</scope>
    <source>
        <strain evidence="10 11">SKKU-2015</strain>
        <tissue evidence="10">Whole body</tissue>
    </source>
</reference>
<evidence type="ECO:0000259" key="8">
    <source>
        <dbReference type="Pfam" id="PF04034"/>
    </source>
</evidence>
<evidence type="ECO:0000256" key="7">
    <source>
        <dbReference type="SAM" id="MobiDB-lite"/>
    </source>
</evidence>
<dbReference type="PANTHER" id="PTHR20426">
    <property type="entry name" value="RIBOSOME BIOGENESIS PROTEIN TSR3 HOMOLOG"/>
    <property type="match status" value="1"/>
</dbReference>
<dbReference type="EMBL" id="NBIV01000026">
    <property type="protein sequence ID" value="PXF47291.1"/>
    <property type="molecule type" value="Genomic_DNA"/>
</dbReference>
<accession>A0A2V3IYU2</accession>
<organism evidence="10 11">
    <name type="scientific">Gracilariopsis chorda</name>
    <dbReference type="NCBI Taxonomy" id="448386"/>
    <lineage>
        <taxon>Eukaryota</taxon>
        <taxon>Rhodophyta</taxon>
        <taxon>Florideophyceae</taxon>
        <taxon>Rhodymeniophycidae</taxon>
        <taxon>Gracilariales</taxon>
        <taxon>Gracilariaceae</taxon>
        <taxon>Gracilariopsis</taxon>
    </lineage>
</organism>
<keyword evidence="3 6" id="KW-0698">rRNA processing</keyword>
<dbReference type="GO" id="GO:1904047">
    <property type="term" value="F:S-adenosyl-L-methionine binding"/>
    <property type="evidence" value="ECO:0007669"/>
    <property type="project" value="UniProtKB-UniRule"/>
</dbReference>